<keyword evidence="1" id="KW-1133">Transmembrane helix</keyword>
<sequence>MAYALFGVGLGMVNPAITNSAVAGMPLSQAGVAAAVASTSLQVGAALGVAVSGTVVAASRVHGMDFTTATHAIWWVMTACGAVVLALGFASNTNWAQASTERVAHLLQERH</sequence>
<evidence type="ECO:0008006" key="3">
    <source>
        <dbReference type="Google" id="ProtNLM"/>
    </source>
</evidence>
<dbReference type="RefSeq" id="WP_353064494.1">
    <property type="nucleotide sequence ID" value="NZ_CP132942.1"/>
</dbReference>
<keyword evidence="1" id="KW-0472">Membrane</keyword>
<reference evidence="2" key="2">
    <citation type="journal article" date="2024" name="Environ. Microbiol.">
        <title>Genome analysis and description of Tunturibacter gen. nov. expands the diversity of Terriglobia in tundra soils.</title>
        <authorList>
            <person name="Messyasz A."/>
            <person name="Mannisto M.K."/>
            <person name="Kerkhof L.J."/>
            <person name="Haggblom M.M."/>
        </authorList>
    </citation>
    <scope>NUCLEOTIDE SEQUENCE</scope>
    <source>
        <strain evidence="2">X5P6</strain>
    </source>
</reference>
<evidence type="ECO:0000256" key="1">
    <source>
        <dbReference type="SAM" id="Phobius"/>
    </source>
</evidence>
<dbReference type="SUPFAM" id="SSF103473">
    <property type="entry name" value="MFS general substrate transporter"/>
    <property type="match status" value="1"/>
</dbReference>
<feature type="transmembrane region" description="Helical" evidence="1">
    <location>
        <begin position="72"/>
        <end position="90"/>
    </location>
</feature>
<evidence type="ECO:0000313" key="2">
    <source>
        <dbReference type="EMBL" id="XCB33653.1"/>
    </source>
</evidence>
<name>A0AAU7ZRQ2_9BACT</name>
<dbReference type="EMBL" id="CP132942">
    <property type="protein sequence ID" value="XCB33653.1"/>
    <property type="molecule type" value="Genomic_DNA"/>
</dbReference>
<dbReference type="InterPro" id="IPR036259">
    <property type="entry name" value="MFS_trans_sf"/>
</dbReference>
<keyword evidence="1" id="KW-0812">Transmembrane</keyword>
<reference evidence="2" key="1">
    <citation type="submission" date="2023-08" db="EMBL/GenBank/DDBJ databases">
        <authorList>
            <person name="Messyasz A."/>
            <person name="Mannisto M.K."/>
            <person name="Kerkhof L.J."/>
            <person name="Haggblom M."/>
        </authorList>
    </citation>
    <scope>NUCLEOTIDE SEQUENCE</scope>
    <source>
        <strain evidence="2">X5P6</strain>
    </source>
</reference>
<dbReference type="KEGG" id="tpsc:RBB77_01860"/>
<organism evidence="2">
    <name type="scientific">Tunturiibacter psychrotolerans</name>
    <dbReference type="NCBI Taxonomy" id="3069686"/>
    <lineage>
        <taxon>Bacteria</taxon>
        <taxon>Pseudomonadati</taxon>
        <taxon>Acidobacteriota</taxon>
        <taxon>Terriglobia</taxon>
        <taxon>Terriglobales</taxon>
        <taxon>Acidobacteriaceae</taxon>
        <taxon>Tunturiibacter</taxon>
    </lineage>
</organism>
<dbReference type="AlphaFoldDB" id="A0AAU7ZRQ2"/>
<gene>
    <name evidence="2" type="ORF">RBB77_01860</name>
</gene>
<accession>A0AAU7ZRQ2</accession>
<protein>
    <recommendedName>
        <fullName evidence="3">MFS transporter</fullName>
    </recommendedName>
</protein>
<feature type="transmembrane region" description="Helical" evidence="1">
    <location>
        <begin position="40"/>
        <end position="60"/>
    </location>
</feature>
<proteinExistence type="predicted"/>